<dbReference type="GO" id="GO:0046081">
    <property type="term" value="P:dUTP catabolic process"/>
    <property type="evidence" value="ECO:0007669"/>
    <property type="project" value="TreeGrafter"/>
</dbReference>
<feature type="domain" description="NTP pyrophosphohydrolase MazG-like" evidence="2">
    <location>
        <begin position="26"/>
        <end position="104"/>
    </location>
</feature>
<sequence length="218" mass="22960">MLTARLLELTAVVSRLHEVCPWTKAQTVKEMLAFTRGELAEVEGAIVGVDAASRVELVEAELGDVLFDVLMLIETCSKEHGTGGLDAVCARSIAKLRGRAPYAFEGGPTIQTAEDAELFWQAGKAAEHAARAKPSTEQGPASGPSAEPATLIGEAASAAVASVGLASIDAHADLVGDAGTLDGLDEWHRDLARDLQAPSDDDGWDDTDEEEEDGRRPD</sequence>
<dbReference type="PANTHER" id="PTHR30522:SF0">
    <property type="entry name" value="NUCLEOSIDE TRIPHOSPHATE PYROPHOSPHOHYDROLASE"/>
    <property type="match status" value="1"/>
</dbReference>
<dbReference type="SUPFAM" id="SSF101386">
    <property type="entry name" value="all-alpha NTP pyrophosphatases"/>
    <property type="match status" value="1"/>
</dbReference>
<dbReference type="GO" id="GO:0006203">
    <property type="term" value="P:dGTP catabolic process"/>
    <property type="evidence" value="ECO:0007669"/>
    <property type="project" value="TreeGrafter"/>
</dbReference>
<dbReference type="OMA" id="LMLIETC"/>
<dbReference type="InterPro" id="IPR004518">
    <property type="entry name" value="MazG-like_dom"/>
</dbReference>
<dbReference type="EMBL" id="JAGTXO010000023">
    <property type="protein sequence ID" value="KAG8462029.1"/>
    <property type="molecule type" value="Genomic_DNA"/>
</dbReference>
<dbReference type="GO" id="GO:0047429">
    <property type="term" value="F:nucleoside triphosphate diphosphatase activity"/>
    <property type="evidence" value="ECO:0007669"/>
    <property type="project" value="TreeGrafter"/>
</dbReference>
<evidence type="ECO:0000313" key="4">
    <source>
        <dbReference type="Proteomes" id="UP000751190"/>
    </source>
</evidence>
<comment type="caution">
    <text evidence="3">The sequence shown here is derived from an EMBL/GenBank/DDBJ whole genome shotgun (WGS) entry which is preliminary data.</text>
</comment>
<dbReference type="GO" id="GO:0046076">
    <property type="term" value="P:dTTP catabolic process"/>
    <property type="evidence" value="ECO:0007669"/>
    <property type="project" value="TreeGrafter"/>
</dbReference>
<organism evidence="3 4">
    <name type="scientific">Diacronema lutheri</name>
    <name type="common">Unicellular marine alga</name>
    <name type="synonym">Monochrysis lutheri</name>
    <dbReference type="NCBI Taxonomy" id="2081491"/>
    <lineage>
        <taxon>Eukaryota</taxon>
        <taxon>Haptista</taxon>
        <taxon>Haptophyta</taxon>
        <taxon>Pavlovophyceae</taxon>
        <taxon>Pavlovales</taxon>
        <taxon>Pavlovaceae</taxon>
        <taxon>Diacronema</taxon>
    </lineage>
</organism>
<protein>
    <recommendedName>
        <fullName evidence="2">NTP pyrophosphohydrolase MazG-like domain-containing protein</fullName>
    </recommendedName>
</protein>
<dbReference type="AlphaFoldDB" id="A0A8J5XCW5"/>
<reference evidence="3" key="1">
    <citation type="submission" date="2021-05" db="EMBL/GenBank/DDBJ databases">
        <title>The genome of the haptophyte Pavlova lutheri (Diacronema luteri, Pavlovales) - a model for lipid biosynthesis in eukaryotic algae.</title>
        <authorList>
            <person name="Hulatt C.J."/>
            <person name="Posewitz M.C."/>
        </authorList>
    </citation>
    <scope>NUCLEOTIDE SEQUENCE</scope>
    <source>
        <strain evidence="3">NIVA-4/92</strain>
    </source>
</reference>
<dbReference type="GO" id="GO:0046052">
    <property type="term" value="P:UTP catabolic process"/>
    <property type="evidence" value="ECO:0007669"/>
    <property type="project" value="TreeGrafter"/>
</dbReference>
<evidence type="ECO:0000256" key="1">
    <source>
        <dbReference type="SAM" id="MobiDB-lite"/>
    </source>
</evidence>
<dbReference type="GO" id="GO:0046047">
    <property type="term" value="P:TTP catabolic process"/>
    <property type="evidence" value="ECO:0007669"/>
    <property type="project" value="TreeGrafter"/>
</dbReference>
<dbReference type="Gene3D" id="1.10.287.1080">
    <property type="entry name" value="MazG-like"/>
    <property type="match status" value="1"/>
</dbReference>
<gene>
    <name evidence="3" type="ORF">KFE25_014048</name>
</gene>
<dbReference type="OrthoDB" id="197698at2759"/>
<dbReference type="Pfam" id="PF03819">
    <property type="entry name" value="MazG"/>
    <property type="match status" value="1"/>
</dbReference>
<feature type="region of interest" description="Disordered" evidence="1">
    <location>
        <begin position="192"/>
        <end position="218"/>
    </location>
</feature>
<dbReference type="Proteomes" id="UP000751190">
    <property type="component" value="Unassembled WGS sequence"/>
</dbReference>
<keyword evidence="4" id="KW-1185">Reference proteome</keyword>
<dbReference type="InterPro" id="IPR011551">
    <property type="entry name" value="NTP_PyrPHydrolase_MazG"/>
</dbReference>
<dbReference type="GO" id="GO:0046061">
    <property type="term" value="P:dATP catabolic process"/>
    <property type="evidence" value="ECO:0007669"/>
    <property type="project" value="TreeGrafter"/>
</dbReference>
<name>A0A8J5XCW5_DIALT</name>
<accession>A0A8J5XCW5</accession>
<evidence type="ECO:0000313" key="3">
    <source>
        <dbReference type="EMBL" id="KAG8462029.1"/>
    </source>
</evidence>
<feature type="compositionally biased region" description="Acidic residues" evidence="1">
    <location>
        <begin position="199"/>
        <end position="212"/>
    </location>
</feature>
<proteinExistence type="predicted"/>
<evidence type="ECO:0000259" key="2">
    <source>
        <dbReference type="Pfam" id="PF03819"/>
    </source>
</evidence>
<feature type="region of interest" description="Disordered" evidence="1">
    <location>
        <begin position="125"/>
        <end position="148"/>
    </location>
</feature>
<dbReference type="PANTHER" id="PTHR30522">
    <property type="entry name" value="NUCLEOSIDE TRIPHOSPHATE PYROPHOSPHOHYDROLASE"/>
    <property type="match status" value="1"/>
</dbReference>